<protein>
    <submittedName>
        <fullName evidence="1">Uncharacterized protein</fullName>
    </submittedName>
</protein>
<reference evidence="1 2" key="1">
    <citation type="journal article" date="2020" name="Phytopathology">
        <title>Genome Sequence Resources of Colletotrichum truncatum, C. plurivorum, C. musicola, and C. sojae: Four Species Pathogenic to Soybean (Glycine max).</title>
        <authorList>
            <person name="Rogerio F."/>
            <person name="Boufleur T.R."/>
            <person name="Ciampi-Guillardi M."/>
            <person name="Sukno S.A."/>
            <person name="Thon M.R."/>
            <person name="Massola Junior N.S."/>
            <person name="Baroncelli R."/>
        </authorList>
    </citation>
    <scope>NUCLEOTIDE SEQUENCE [LARGE SCALE GENOMIC DNA]</scope>
    <source>
        <strain evidence="1 2">CMES1059</strain>
    </source>
</reference>
<evidence type="ECO:0000313" key="1">
    <source>
        <dbReference type="EMBL" id="KAL0940483.1"/>
    </source>
</evidence>
<dbReference type="Proteomes" id="UP000805649">
    <property type="component" value="Unassembled WGS sequence"/>
</dbReference>
<evidence type="ECO:0000313" key="2">
    <source>
        <dbReference type="Proteomes" id="UP000805649"/>
    </source>
</evidence>
<sequence>MTGKTTSMPILGSKSTNGDDESAILRNLDRIEVKGIGTCLPVMFDELGDLHLHAGANYDGKPSTFIVCSRTLARASPVFKKMLFGNFAESRASHADKTDWTVELPDDKPDPLKCLLHIMHGSFKNVPRTASSFDLFETIVLADKYDCIDIFRPWASTWSNIPESDSNDGYLLYIGWELGDLALVKRMALKIANECTVSLDGKILYDFSVSSRIFTGRRVVIKKDLYEALGECLPTSIIDQIVELRNKLIDTEMKPYHTIYESLKLWARCKHGAVTFPEDVHTDCDLLLLGSLVKGFFNIRIELGSVNPSASYKGSAKELRKHLDKLQLSVGGRSKLFVHESCEKRVETDRANGCFAADALRIQGIQISQDHRSRILGQGKKTGLV</sequence>
<keyword evidence="2" id="KW-1185">Reference proteome</keyword>
<name>A0ACC3Z8P4_COLTU</name>
<dbReference type="EMBL" id="VUJX02000002">
    <property type="protein sequence ID" value="KAL0940483.1"/>
    <property type="molecule type" value="Genomic_DNA"/>
</dbReference>
<accession>A0ACC3Z8P4</accession>
<comment type="caution">
    <text evidence="1">The sequence shown here is derived from an EMBL/GenBank/DDBJ whole genome shotgun (WGS) entry which is preliminary data.</text>
</comment>
<organism evidence="1 2">
    <name type="scientific">Colletotrichum truncatum</name>
    <name type="common">Anthracnose fungus</name>
    <name type="synonym">Colletotrichum capsici</name>
    <dbReference type="NCBI Taxonomy" id="5467"/>
    <lineage>
        <taxon>Eukaryota</taxon>
        <taxon>Fungi</taxon>
        <taxon>Dikarya</taxon>
        <taxon>Ascomycota</taxon>
        <taxon>Pezizomycotina</taxon>
        <taxon>Sordariomycetes</taxon>
        <taxon>Hypocreomycetidae</taxon>
        <taxon>Glomerellales</taxon>
        <taxon>Glomerellaceae</taxon>
        <taxon>Colletotrichum</taxon>
        <taxon>Colletotrichum truncatum species complex</taxon>
    </lineage>
</organism>
<gene>
    <name evidence="1" type="ORF">CTRU02_203246</name>
</gene>
<proteinExistence type="predicted"/>